<dbReference type="EMBL" id="BRYB01006236">
    <property type="protein sequence ID" value="GMI52849.1"/>
    <property type="molecule type" value="Genomic_DNA"/>
</dbReference>
<protein>
    <submittedName>
        <fullName evidence="5">Uncharacterized protein</fullName>
    </submittedName>
</protein>
<reference evidence="5 6" key="1">
    <citation type="journal article" date="2023" name="Commun. Biol.">
        <title>Genome analysis of Parmales, the sister group of diatoms, reveals the evolutionary specialization of diatoms from phago-mixotrophs to photoautotrophs.</title>
        <authorList>
            <person name="Ban H."/>
            <person name="Sato S."/>
            <person name="Yoshikawa S."/>
            <person name="Yamada K."/>
            <person name="Nakamura Y."/>
            <person name="Ichinomiya M."/>
            <person name="Sato N."/>
            <person name="Blanc-Mathieu R."/>
            <person name="Endo H."/>
            <person name="Kuwata A."/>
            <person name="Ogata H."/>
        </authorList>
    </citation>
    <scope>NUCLEOTIDE SEQUENCE [LARGE SCALE GENOMIC DNA]</scope>
</reference>
<evidence type="ECO:0000256" key="3">
    <source>
        <dbReference type="ARBA" id="ARBA00023002"/>
    </source>
</evidence>
<evidence type="ECO:0000256" key="2">
    <source>
        <dbReference type="ARBA" id="ARBA00022559"/>
    </source>
</evidence>
<dbReference type="InterPro" id="IPR000889">
    <property type="entry name" value="Glutathione_peroxidase"/>
</dbReference>
<evidence type="ECO:0000313" key="6">
    <source>
        <dbReference type="Proteomes" id="UP001165060"/>
    </source>
</evidence>
<dbReference type="PANTHER" id="PTHR11592:SF78">
    <property type="entry name" value="GLUTATHIONE PEROXIDASE"/>
    <property type="match status" value="1"/>
</dbReference>
<dbReference type="InterPro" id="IPR036249">
    <property type="entry name" value="Thioredoxin-like_sf"/>
</dbReference>
<comment type="similarity">
    <text evidence="1">Belongs to the glutathione peroxidase family.</text>
</comment>
<gene>
    <name evidence="5" type="ORF">TeGR_g7023</name>
</gene>
<dbReference type="Proteomes" id="UP001165060">
    <property type="component" value="Unassembled WGS sequence"/>
</dbReference>
<keyword evidence="2" id="KW-0575">Peroxidase</keyword>
<sequence>MRPPPLPPAMINRLVLLLVFLPLTSPLSAPIPRRALPAFLAAPLLPLSLPAFADEPAAPASSPPALGPSIYDFSVPILNTNKPLSSVLPTPRPPAVLLVNIKQDDPLSRLNIPQMISLARRHPELYVVAVPSDQGYYEPDTSALLRLKLSSEYGYGALPNNVLTDKQNLLGTAAAPLMRYLESTCRTPSGLGRIELNYEKFLIDGRTGRPLRRYPRKYAPLDIEEDVLAVIAGQELPPPGKNWREEWREAELEAGRSEYAFKKGLNYYDM</sequence>
<keyword evidence="6" id="KW-1185">Reference proteome</keyword>
<proteinExistence type="inferred from homology"/>
<organism evidence="5 6">
    <name type="scientific">Tetraparma gracilis</name>
    <dbReference type="NCBI Taxonomy" id="2962635"/>
    <lineage>
        <taxon>Eukaryota</taxon>
        <taxon>Sar</taxon>
        <taxon>Stramenopiles</taxon>
        <taxon>Ochrophyta</taxon>
        <taxon>Bolidophyceae</taxon>
        <taxon>Parmales</taxon>
        <taxon>Triparmaceae</taxon>
        <taxon>Tetraparma</taxon>
    </lineage>
</organism>
<keyword evidence="3" id="KW-0560">Oxidoreductase</keyword>
<accession>A0ABQ6NAJ5</accession>
<comment type="caution">
    <text evidence="5">The sequence shown here is derived from an EMBL/GenBank/DDBJ whole genome shotgun (WGS) entry which is preliminary data.</text>
</comment>
<dbReference type="PANTHER" id="PTHR11592">
    <property type="entry name" value="GLUTATHIONE PEROXIDASE"/>
    <property type="match status" value="1"/>
</dbReference>
<evidence type="ECO:0000256" key="4">
    <source>
        <dbReference type="SAM" id="SignalP"/>
    </source>
</evidence>
<name>A0ABQ6NAJ5_9STRA</name>
<feature type="chain" id="PRO_5046774424" evidence="4">
    <location>
        <begin position="27"/>
        <end position="270"/>
    </location>
</feature>
<keyword evidence="4" id="KW-0732">Signal</keyword>
<evidence type="ECO:0000256" key="1">
    <source>
        <dbReference type="ARBA" id="ARBA00006926"/>
    </source>
</evidence>
<evidence type="ECO:0000313" key="5">
    <source>
        <dbReference type="EMBL" id="GMI52849.1"/>
    </source>
</evidence>
<dbReference type="PROSITE" id="PS51355">
    <property type="entry name" value="GLUTATHIONE_PEROXID_3"/>
    <property type="match status" value="1"/>
</dbReference>
<feature type="signal peptide" evidence="4">
    <location>
        <begin position="1"/>
        <end position="26"/>
    </location>
</feature>
<dbReference type="SUPFAM" id="SSF52833">
    <property type="entry name" value="Thioredoxin-like"/>
    <property type="match status" value="1"/>
</dbReference>
<dbReference type="Gene3D" id="3.40.30.10">
    <property type="entry name" value="Glutaredoxin"/>
    <property type="match status" value="1"/>
</dbReference>